<keyword evidence="2" id="KW-0614">Plasmid</keyword>
<dbReference type="Proteomes" id="UP000318939">
    <property type="component" value="Plasmid unnamed1"/>
</dbReference>
<geneLocation type="plasmid" evidence="2 3">
    <name>unnamed1</name>
</geneLocation>
<reference evidence="2 3" key="2">
    <citation type="journal article" date="2023" name="MicrobiologyOpen">
        <title>Genomics of the tumorigenes clade of the family Rhizobiaceae and description of Rhizobium rhododendri sp. nov.</title>
        <authorList>
            <person name="Kuzmanovic N."/>
            <person name="diCenzo G.C."/>
            <person name="Bunk B."/>
            <person name="Sproeer C."/>
            <person name="Fruehling A."/>
            <person name="Neumann-Schaal M."/>
            <person name="Overmann J."/>
            <person name="Smalla K."/>
        </authorList>
    </citation>
    <scope>NUCLEOTIDE SEQUENCE [LARGE SCALE GENOMIC DNA]</scope>
    <source>
        <strain evidence="3">rho-6.2</strain>
        <plasmid evidence="2 3">unnamed1</plasmid>
    </source>
</reference>
<keyword evidence="1" id="KW-0472">Membrane</keyword>
<accession>A0ABY8INA7</accession>
<keyword evidence="3" id="KW-1185">Reference proteome</keyword>
<keyword evidence="1" id="KW-0812">Transmembrane</keyword>
<evidence type="ECO:0000313" key="2">
    <source>
        <dbReference type="EMBL" id="WFS25212.1"/>
    </source>
</evidence>
<name>A0ABY8INA7_9HYPH</name>
<evidence type="ECO:0000256" key="1">
    <source>
        <dbReference type="SAM" id="Phobius"/>
    </source>
</evidence>
<gene>
    <name evidence="2" type="ORF">PR018_23465</name>
</gene>
<proteinExistence type="predicted"/>
<protein>
    <submittedName>
        <fullName evidence="2">Uncharacterized protein</fullName>
    </submittedName>
</protein>
<dbReference type="EMBL" id="CP117268">
    <property type="protein sequence ID" value="WFS25212.1"/>
    <property type="molecule type" value="Genomic_DNA"/>
</dbReference>
<organism evidence="2 3">
    <name type="scientific">Rhizobium rhododendri</name>
    <dbReference type="NCBI Taxonomy" id="2506430"/>
    <lineage>
        <taxon>Bacteria</taxon>
        <taxon>Pseudomonadati</taxon>
        <taxon>Pseudomonadota</taxon>
        <taxon>Alphaproteobacteria</taxon>
        <taxon>Hyphomicrobiales</taxon>
        <taxon>Rhizobiaceae</taxon>
        <taxon>Rhizobium/Agrobacterium group</taxon>
        <taxon>Rhizobium</taxon>
    </lineage>
</organism>
<evidence type="ECO:0000313" key="3">
    <source>
        <dbReference type="Proteomes" id="UP000318939"/>
    </source>
</evidence>
<reference evidence="2 3" key="1">
    <citation type="journal article" date="2019" name="Phytopathology">
        <title>A Novel Group of Rhizobium tumorigenes-Like Agrobacteria Associated with Crown Gall Disease of Rhododendron and Blueberry.</title>
        <authorList>
            <person name="Kuzmanovic N."/>
            <person name="Behrens P."/>
            <person name="Idczak E."/>
            <person name="Wagner S."/>
            <person name="Gotz M."/>
            <person name="Sproer C."/>
            <person name="Bunk B."/>
            <person name="Overmann J."/>
            <person name="Smalla K."/>
        </authorList>
    </citation>
    <scope>NUCLEOTIDE SEQUENCE [LARGE SCALE GENOMIC DNA]</scope>
    <source>
        <strain evidence="3">rho-6.2</strain>
    </source>
</reference>
<dbReference type="RefSeq" id="WP_142832478.1">
    <property type="nucleotide sequence ID" value="NZ_CP117268.1"/>
</dbReference>
<sequence length="355" mass="38623">MKPTTYFYSIIIYFVMFIPFGYVHGASNSEGLRRQLAYQPFSEQSIWNTPLGQKAAFLSRDDAMSKMLHSDNVGGKSGSYAWIGYDATSIYYTSYKDPFVKWNYVGRSATAPWPYDTAIQNDSVWLRTPKNVQFFGGTDNVAVIIDPSGKVAYEVWLGKYDALANVYNVQYLVRVDLTSTGIASGESRSEGVRAFGGSILGGLIRCGELESYRISHAVAILVSQNQAKRGAGVDDQKVWPAMNTDGAGKNSYSGLVPIGQLLAIPQSVDISRLDLTPDGLALATALQQFGGYVVDTATNTMSIGAIEHGCKVQSVKNLQHDVRSIRDVLLPVSNNTSKDIGGPGVRVADFPPTIK</sequence>
<feature type="transmembrane region" description="Helical" evidence="1">
    <location>
        <begin position="6"/>
        <end position="25"/>
    </location>
</feature>
<keyword evidence="1" id="KW-1133">Transmembrane helix</keyword>